<proteinExistence type="predicted"/>
<accession>A0A6C0DTD2</accession>
<evidence type="ECO:0000256" key="2">
    <source>
        <dbReference type="SAM" id="Phobius"/>
    </source>
</evidence>
<keyword evidence="2" id="KW-0472">Membrane</keyword>
<organism evidence="3">
    <name type="scientific">viral metagenome</name>
    <dbReference type="NCBI Taxonomy" id="1070528"/>
    <lineage>
        <taxon>unclassified sequences</taxon>
        <taxon>metagenomes</taxon>
        <taxon>organismal metagenomes</taxon>
    </lineage>
</organism>
<evidence type="ECO:0000313" key="3">
    <source>
        <dbReference type="EMBL" id="QHT19319.1"/>
    </source>
</evidence>
<feature type="compositionally biased region" description="Low complexity" evidence="1">
    <location>
        <begin position="44"/>
        <end position="53"/>
    </location>
</feature>
<dbReference type="EMBL" id="MN739664">
    <property type="protein sequence ID" value="QHT19319.1"/>
    <property type="molecule type" value="Genomic_DNA"/>
</dbReference>
<reference evidence="3" key="1">
    <citation type="journal article" date="2020" name="Nature">
        <title>Giant virus diversity and host interactions through global metagenomics.</title>
        <authorList>
            <person name="Schulz F."/>
            <person name="Roux S."/>
            <person name="Paez-Espino D."/>
            <person name="Jungbluth S."/>
            <person name="Walsh D.A."/>
            <person name="Denef V.J."/>
            <person name="McMahon K.D."/>
            <person name="Konstantinidis K.T."/>
            <person name="Eloe-Fadrosh E.A."/>
            <person name="Kyrpides N.C."/>
            <person name="Woyke T."/>
        </authorList>
    </citation>
    <scope>NUCLEOTIDE SEQUENCE</scope>
    <source>
        <strain evidence="3">GVMAG-M-3300023174-57</strain>
    </source>
</reference>
<feature type="region of interest" description="Disordered" evidence="1">
    <location>
        <begin position="1"/>
        <end position="62"/>
    </location>
</feature>
<keyword evidence="2" id="KW-0812">Transmembrane</keyword>
<keyword evidence="2" id="KW-1133">Transmembrane helix</keyword>
<evidence type="ECO:0000256" key="1">
    <source>
        <dbReference type="SAM" id="MobiDB-lite"/>
    </source>
</evidence>
<feature type="transmembrane region" description="Helical" evidence="2">
    <location>
        <begin position="103"/>
        <end position="122"/>
    </location>
</feature>
<protein>
    <submittedName>
        <fullName evidence="3">Uncharacterized protein</fullName>
    </submittedName>
</protein>
<feature type="transmembrane region" description="Helical" evidence="2">
    <location>
        <begin position="142"/>
        <end position="162"/>
    </location>
</feature>
<sequence length="170" mass="18451">MPQSTPLEKIETNEIPDGQASDEERVQRIIHEMNSGDAEPVAPGPAYHQQGPPQYQPMPGNPVMGRPMAYQAQYDAPVQQQPAPEPADPVVAKKNIFAHITDAFKLPLVVAIVFFLFSLPVVDLHLAKYVPWAFSSGGHLSIPGLAIKALAAGAVMGLYDTIDKLVSRLF</sequence>
<name>A0A6C0DTD2_9ZZZZ</name>
<feature type="compositionally biased region" description="Basic and acidic residues" evidence="1">
    <location>
        <begin position="22"/>
        <end position="31"/>
    </location>
</feature>
<dbReference type="AlphaFoldDB" id="A0A6C0DTD2"/>